<evidence type="ECO:0000256" key="5">
    <source>
        <dbReference type="ARBA" id="ARBA00022490"/>
    </source>
</evidence>
<comment type="subcellular location">
    <subcellularLocation>
        <location evidence="2">Cytoplasm</location>
    </subcellularLocation>
</comment>
<dbReference type="AlphaFoldDB" id="A0A9D4THQ4"/>
<protein>
    <recommendedName>
        <fullName evidence="4">cysteine--tRNA ligase</fullName>
        <ecNumber evidence="4">6.1.1.16</ecNumber>
    </recommendedName>
    <alternativeName>
        <fullName evidence="13">Cysteinyl-tRNA synthetase</fullName>
    </alternativeName>
</protein>
<accession>A0A9D4THQ4</accession>
<dbReference type="Gene3D" id="1.20.120.1910">
    <property type="entry name" value="Cysteine-tRNA ligase, C-terminal anti-codon recognition domain"/>
    <property type="match status" value="1"/>
</dbReference>
<dbReference type="GO" id="GO:0046872">
    <property type="term" value="F:metal ion binding"/>
    <property type="evidence" value="ECO:0007669"/>
    <property type="project" value="UniProtKB-KW"/>
</dbReference>
<evidence type="ECO:0000256" key="6">
    <source>
        <dbReference type="ARBA" id="ARBA00022598"/>
    </source>
</evidence>
<dbReference type="InterPro" id="IPR015273">
    <property type="entry name" value="Cys-tRNA-synt_Ia_DALR"/>
</dbReference>
<dbReference type="InterPro" id="IPR014729">
    <property type="entry name" value="Rossmann-like_a/b/a_fold"/>
</dbReference>
<evidence type="ECO:0000256" key="14">
    <source>
        <dbReference type="SAM" id="Coils"/>
    </source>
</evidence>
<feature type="coiled-coil region" evidence="14">
    <location>
        <begin position="126"/>
        <end position="153"/>
    </location>
</feature>
<dbReference type="EC" id="6.1.1.16" evidence="4"/>
<dbReference type="InterPro" id="IPR015803">
    <property type="entry name" value="Cys-tRNA-ligase"/>
</dbReference>
<keyword evidence="5" id="KW-0963">Cytoplasm</keyword>
<dbReference type="PANTHER" id="PTHR10890:SF3">
    <property type="entry name" value="CYSTEINE--TRNA LIGASE, CYTOPLASMIC"/>
    <property type="match status" value="1"/>
</dbReference>
<evidence type="ECO:0000256" key="11">
    <source>
        <dbReference type="ARBA" id="ARBA00022917"/>
    </source>
</evidence>
<dbReference type="GO" id="GO:0006423">
    <property type="term" value="P:cysteinyl-tRNA aminoacylation"/>
    <property type="evidence" value="ECO:0007669"/>
    <property type="project" value="InterPro"/>
</dbReference>
<evidence type="ECO:0000256" key="8">
    <source>
        <dbReference type="ARBA" id="ARBA00022741"/>
    </source>
</evidence>
<proteinExistence type="inferred from homology"/>
<keyword evidence="11" id="KW-0648">Protein biosynthesis</keyword>
<comment type="cofactor">
    <cofactor evidence="1">
        <name>Zn(2+)</name>
        <dbReference type="ChEBI" id="CHEBI:29105"/>
    </cofactor>
</comment>
<dbReference type="InterPro" id="IPR024909">
    <property type="entry name" value="Cys-tRNA/MSH_ligase"/>
</dbReference>
<evidence type="ECO:0000256" key="13">
    <source>
        <dbReference type="ARBA" id="ARBA00031499"/>
    </source>
</evidence>
<reference evidence="16" key="1">
    <citation type="journal article" date="2019" name="Plant J.">
        <title>Chlorella vulgaris genome assembly and annotation reveals the molecular basis for metabolic acclimation to high light conditions.</title>
        <authorList>
            <person name="Cecchin M."/>
            <person name="Marcolungo L."/>
            <person name="Rossato M."/>
            <person name="Girolomoni L."/>
            <person name="Cosentino E."/>
            <person name="Cuine S."/>
            <person name="Li-Beisson Y."/>
            <person name="Delledonne M."/>
            <person name="Ballottari M."/>
        </authorList>
    </citation>
    <scope>NUCLEOTIDE SEQUENCE</scope>
    <source>
        <strain evidence="16">211/11P</strain>
    </source>
</reference>
<comment type="similarity">
    <text evidence="3">Belongs to the class-I aminoacyl-tRNA synthetase family.</text>
</comment>
<feature type="domain" description="Cysteinyl-tRNA synthetase class Ia DALR" evidence="15">
    <location>
        <begin position="507"/>
        <end position="577"/>
    </location>
</feature>
<dbReference type="InterPro" id="IPR009080">
    <property type="entry name" value="tRNAsynth_Ia_anticodon-bd"/>
</dbReference>
<dbReference type="OrthoDB" id="438179at2759"/>
<evidence type="ECO:0000313" key="17">
    <source>
        <dbReference type="Proteomes" id="UP001055712"/>
    </source>
</evidence>
<organism evidence="16 17">
    <name type="scientific">Chlorella vulgaris</name>
    <name type="common">Green alga</name>
    <dbReference type="NCBI Taxonomy" id="3077"/>
    <lineage>
        <taxon>Eukaryota</taxon>
        <taxon>Viridiplantae</taxon>
        <taxon>Chlorophyta</taxon>
        <taxon>core chlorophytes</taxon>
        <taxon>Trebouxiophyceae</taxon>
        <taxon>Chlorellales</taxon>
        <taxon>Chlorellaceae</taxon>
        <taxon>Chlorella clade</taxon>
        <taxon>Chlorella</taxon>
    </lineage>
</organism>
<comment type="caution">
    <text evidence="16">The sequence shown here is derived from an EMBL/GenBank/DDBJ whole genome shotgun (WGS) entry which is preliminary data.</text>
</comment>
<dbReference type="SUPFAM" id="SSF47323">
    <property type="entry name" value="Anticodon-binding domain of a subclass of class I aminoacyl-tRNA synthetases"/>
    <property type="match status" value="1"/>
</dbReference>
<feature type="coiled-coil region" evidence="14">
    <location>
        <begin position="702"/>
        <end position="738"/>
    </location>
</feature>
<evidence type="ECO:0000259" key="15">
    <source>
        <dbReference type="SMART" id="SM00840"/>
    </source>
</evidence>
<name>A0A9D4THQ4_CHLVU</name>
<evidence type="ECO:0000256" key="4">
    <source>
        <dbReference type="ARBA" id="ARBA00012832"/>
    </source>
</evidence>
<evidence type="ECO:0000256" key="2">
    <source>
        <dbReference type="ARBA" id="ARBA00004496"/>
    </source>
</evidence>
<dbReference type="InterPro" id="IPR032678">
    <property type="entry name" value="tRNA-synt_1_cat_dom"/>
</dbReference>
<evidence type="ECO:0000256" key="12">
    <source>
        <dbReference type="ARBA" id="ARBA00023146"/>
    </source>
</evidence>
<dbReference type="PANTHER" id="PTHR10890">
    <property type="entry name" value="CYSTEINYL-TRNA SYNTHETASE"/>
    <property type="match status" value="1"/>
</dbReference>
<dbReference type="Pfam" id="PF09190">
    <property type="entry name" value="DALR_2"/>
    <property type="match status" value="1"/>
</dbReference>
<dbReference type="SUPFAM" id="SSF52374">
    <property type="entry name" value="Nucleotidylyl transferase"/>
    <property type="match status" value="1"/>
</dbReference>
<dbReference type="GO" id="GO:0005524">
    <property type="term" value="F:ATP binding"/>
    <property type="evidence" value="ECO:0007669"/>
    <property type="project" value="UniProtKB-KW"/>
</dbReference>
<dbReference type="NCBIfam" id="TIGR00435">
    <property type="entry name" value="cysS"/>
    <property type="match status" value="1"/>
</dbReference>
<dbReference type="GO" id="GO:0005737">
    <property type="term" value="C:cytoplasm"/>
    <property type="evidence" value="ECO:0007669"/>
    <property type="project" value="UniProtKB-SubCell"/>
</dbReference>
<sequence length="833" mass="89679">MERVWQQPCASCSDGGASTPQLVLYNSLVDRKVPFVPAAGPGSKQISWYTCGPTVYDSAHVGHARNYLSFDIVRRVLEDYFGYSCLYVMNVTDVDDKIILRARRNHLLASYAAAATDSQQVFVDSQAALAAAVDKQQSKLAEAEAALAEAQSADCSGGGAEKRREELATCVAQEQLLLSKQEAAAAAAAELGAAAGVQQLLDVAGDALAVQLDQRLGATVTDPAIYRAHAAKYEAEFLEDLSALGCRPPTVLTRVSEYIREIVGYVQQIVDNGMAYAIQGSVYFDTQAFRAGGHTYGKLNPWAVGAAALAGECSDGGEKRHPCDFALWKAAKPGEPFWDSPWGTGRPGWHIECSAMASAVLGAKMDIHTGGEDLRFPHHDNELAQAEAFYHSCGCQQWVNYFLHSGHLGIEGLKMSKSLKNFITIRQALESFSPRQLRLMFVLQPWEKKMNYGEQAKEEMRSKEALLRNFFANVEVVLRTQKVAATGQRWEEEERGLAAELDCAQRRVHEALCDNINTQAAMGALSDLVKAANVYLAKRDGAGGPGPQAFLLRSAAAYVTRILSVFGLAPSPGDCLGFAEAPSTAACGGSEAVLDALTAFRDKARGMAKAKAPAAELLAACQGVPDAQATAAGSSGRAADMLAVFVAFQREVEGLAASGAPAWQLLAACDRVRDDTLVELGIRLEDKPDGSSVWKPEDPAVLRAEQQERQRAAAEARSKKLRSQLDLKTKELDKFEKLAALPSVQEALADKYSQWDPEGGMPTHDKQGAALAGKALDKALKEVEKQRKLRAPLEKKLSEDPACLQTLATEIRMLRAELEGLQGAASTGENGCA</sequence>
<dbReference type="EMBL" id="SIDB01000011">
    <property type="protein sequence ID" value="KAI3425944.1"/>
    <property type="molecule type" value="Genomic_DNA"/>
</dbReference>
<reference evidence="16" key="2">
    <citation type="submission" date="2020-11" db="EMBL/GenBank/DDBJ databases">
        <authorList>
            <person name="Cecchin M."/>
            <person name="Marcolungo L."/>
            <person name="Rossato M."/>
            <person name="Girolomoni L."/>
            <person name="Cosentino E."/>
            <person name="Cuine S."/>
            <person name="Li-Beisson Y."/>
            <person name="Delledonne M."/>
            <person name="Ballottari M."/>
        </authorList>
    </citation>
    <scope>NUCLEOTIDE SEQUENCE</scope>
    <source>
        <strain evidence="16">211/11P</strain>
        <tissue evidence="16">Whole cell</tissue>
    </source>
</reference>
<keyword evidence="9" id="KW-0862">Zinc</keyword>
<evidence type="ECO:0000256" key="9">
    <source>
        <dbReference type="ARBA" id="ARBA00022833"/>
    </source>
</evidence>
<gene>
    <name evidence="16" type="ORF">D9Q98_007914</name>
</gene>
<keyword evidence="14" id="KW-0175">Coiled coil</keyword>
<keyword evidence="7" id="KW-0479">Metal-binding</keyword>
<keyword evidence="17" id="KW-1185">Reference proteome</keyword>
<dbReference type="CDD" id="cd00672">
    <property type="entry name" value="CysRS_core"/>
    <property type="match status" value="1"/>
</dbReference>
<keyword evidence="6" id="KW-0436">Ligase</keyword>
<dbReference type="Proteomes" id="UP001055712">
    <property type="component" value="Unassembled WGS sequence"/>
</dbReference>
<dbReference type="Gene3D" id="3.40.50.620">
    <property type="entry name" value="HUPs"/>
    <property type="match status" value="2"/>
</dbReference>
<evidence type="ECO:0000256" key="3">
    <source>
        <dbReference type="ARBA" id="ARBA00005594"/>
    </source>
</evidence>
<dbReference type="HAMAP" id="MF_00041">
    <property type="entry name" value="Cys_tRNA_synth"/>
    <property type="match status" value="1"/>
</dbReference>
<evidence type="ECO:0000256" key="10">
    <source>
        <dbReference type="ARBA" id="ARBA00022840"/>
    </source>
</evidence>
<evidence type="ECO:0000256" key="1">
    <source>
        <dbReference type="ARBA" id="ARBA00001947"/>
    </source>
</evidence>
<keyword evidence="12" id="KW-0030">Aminoacyl-tRNA synthetase</keyword>
<keyword evidence="10" id="KW-0067">ATP-binding</keyword>
<keyword evidence="8" id="KW-0547">Nucleotide-binding</keyword>
<dbReference type="PRINTS" id="PR00983">
    <property type="entry name" value="TRNASYNTHCYS"/>
</dbReference>
<evidence type="ECO:0000313" key="16">
    <source>
        <dbReference type="EMBL" id="KAI3425944.1"/>
    </source>
</evidence>
<dbReference type="SMART" id="SM00840">
    <property type="entry name" value="DALR_2"/>
    <property type="match status" value="1"/>
</dbReference>
<dbReference type="Pfam" id="PF01406">
    <property type="entry name" value="tRNA-synt_1e"/>
    <property type="match status" value="1"/>
</dbReference>
<dbReference type="GO" id="GO:0004817">
    <property type="term" value="F:cysteine-tRNA ligase activity"/>
    <property type="evidence" value="ECO:0007669"/>
    <property type="project" value="UniProtKB-EC"/>
</dbReference>
<evidence type="ECO:0000256" key="7">
    <source>
        <dbReference type="ARBA" id="ARBA00022723"/>
    </source>
</evidence>